<protein>
    <submittedName>
        <fullName evidence="1">10279_t:CDS:1</fullName>
    </submittedName>
</protein>
<dbReference type="Proteomes" id="UP000789860">
    <property type="component" value="Unassembled WGS sequence"/>
</dbReference>
<name>A0ACA9KTX7_9GLOM</name>
<evidence type="ECO:0000313" key="1">
    <source>
        <dbReference type="EMBL" id="CAG8492958.1"/>
    </source>
</evidence>
<accession>A0ACA9KTX7</accession>
<proteinExistence type="predicted"/>
<organism evidence="1 2">
    <name type="scientific">Scutellospora calospora</name>
    <dbReference type="NCBI Taxonomy" id="85575"/>
    <lineage>
        <taxon>Eukaryota</taxon>
        <taxon>Fungi</taxon>
        <taxon>Fungi incertae sedis</taxon>
        <taxon>Mucoromycota</taxon>
        <taxon>Glomeromycotina</taxon>
        <taxon>Glomeromycetes</taxon>
        <taxon>Diversisporales</taxon>
        <taxon>Gigasporaceae</taxon>
        <taxon>Scutellospora</taxon>
    </lineage>
</organism>
<dbReference type="EMBL" id="CAJVPM010002814">
    <property type="protein sequence ID" value="CAG8492958.1"/>
    <property type="molecule type" value="Genomic_DNA"/>
</dbReference>
<feature type="non-terminal residue" evidence="1">
    <location>
        <position position="40"/>
    </location>
</feature>
<sequence length="40" mass="4569">MEAVDSAEKDKLLAEELAEMRKKENDTTKIVKEIEKSKCS</sequence>
<gene>
    <name evidence="1" type="ORF">SCALOS_LOCUS2903</name>
</gene>
<evidence type="ECO:0000313" key="2">
    <source>
        <dbReference type="Proteomes" id="UP000789860"/>
    </source>
</evidence>
<comment type="caution">
    <text evidence="1">The sequence shown here is derived from an EMBL/GenBank/DDBJ whole genome shotgun (WGS) entry which is preliminary data.</text>
</comment>
<reference evidence="1" key="1">
    <citation type="submission" date="2021-06" db="EMBL/GenBank/DDBJ databases">
        <authorList>
            <person name="Kallberg Y."/>
            <person name="Tangrot J."/>
            <person name="Rosling A."/>
        </authorList>
    </citation>
    <scope>NUCLEOTIDE SEQUENCE</scope>
    <source>
        <strain evidence="1">AU212A</strain>
    </source>
</reference>
<keyword evidence="2" id="KW-1185">Reference proteome</keyword>